<dbReference type="RefSeq" id="XP_005067101.1">
    <property type="nucleotide sequence ID" value="XM_005067044.3"/>
</dbReference>
<dbReference type="GeneID" id="101823525"/>
<organism evidence="1 2">
    <name type="scientific">Mesocricetus auratus</name>
    <name type="common">Golden hamster</name>
    <dbReference type="NCBI Taxonomy" id="10036"/>
    <lineage>
        <taxon>Eukaryota</taxon>
        <taxon>Metazoa</taxon>
        <taxon>Chordata</taxon>
        <taxon>Craniata</taxon>
        <taxon>Vertebrata</taxon>
        <taxon>Euteleostomi</taxon>
        <taxon>Mammalia</taxon>
        <taxon>Eutheria</taxon>
        <taxon>Euarchontoglires</taxon>
        <taxon>Glires</taxon>
        <taxon>Rodentia</taxon>
        <taxon>Myomorpha</taxon>
        <taxon>Muroidea</taxon>
        <taxon>Cricetidae</taxon>
        <taxon>Cricetinae</taxon>
        <taxon>Mesocricetus</taxon>
    </lineage>
</organism>
<evidence type="ECO:0000313" key="2">
    <source>
        <dbReference type="RefSeq" id="XP_005067101.1"/>
    </source>
</evidence>
<dbReference type="Proteomes" id="UP000886700">
    <property type="component" value="Unplaced"/>
</dbReference>
<sequence length="158" mass="17572">MSEARLMARDLIKTVLHDQVPQPPVAPGAPSVKEPVEEENISSMRDLDLVECLEDRDQVALRLAYIGDEMDLCLRGPRLAQLPGIAMHRLAVTYSQMGVRGIFRSLIQGLTNLRESIWSWRVLTPGTWVSPNQAGGQLFPTVLLVLLLLGEALHLQLQ</sequence>
<gene>
    <name evidence="2 3" type="primary">Bik</name>
</gene>
<dbReference type="AlphaFoldDB" id="A0A1U7Q9K0"/>
<dbReference type="RefSeq" id="XP_040610009.1">
    <property type="nucleotide sequence ID" value="XM_040754075.1"/>
</dbReference>
<dbReference type="OrthoDB" id="9799917at2759"/>
<accession>A0A1U7Q9K0</accession>
<dbReference type="CTD" id="638"/>
<proteinExistence type="predicted"/>
<dbReference type="PANTHER" id="PTHR15018">
    <property type="entry name" value="BCL-2-INTERACTING KILLER"/>
    <property type="match status" value="1"/>
</dbReference>
<dbReference type="STRING" id="10036.ENSMAUP00000022398"/>
<dbReference type="eggNOG" id="ENOG502TF5K">
    <property type="taxonomic scope" value="Eukaryota"/>
</dbReference>
<reference evidence="2" key="1">
    <citation type="submission" date="2025-04" db="UniProtKB">
        <authorList>
            <consortium name="RefSeq"/>
        </authorList>
    </citation>
    <scope>IDENTIFICATION</scope>
    <source>
        <tissue evidence="3">Liver</tissue>
    </source>
</reference>
<evidence type="ECO:0000313" key="1">
    <source>
        <dbReference type="Proteomes" id="UP000886700"/>
    </source>
</evidence>
<dbReference type="GO" id="GO:0008637">
    <property type="term" value="P:apoptotic mitochondrial changes"/>
    <property type="evidence" value="ECO:0007669"/>
    <property type="project" value="TreeGrafter"/>
</dbReference>
<dbReference type="Pfam" id="PF12201">
    <property type="entry name" value="bcl-2I13"/>
    <property type="match status" value="1"/>
</dbReference>
<dbReference type="KEGG" id="maua:101823525"/>
<dbReference type="GO" id="GO:0008584">
    <property type="term" value="P:male gonad development"/>
    <property type="evidence" value="ECO:0007669"/>
    <property type="project" value="TreeGrafter"/>
</dbReference>
<dbReference type="InterPro" id="IPR024579">
    <property type="entry name" value="Bcl2-int_killer"/>
</dbReference>
<evidence type="ECO:0000313" key="3">
    <source>
        <dbReference type="RefSeq" id="XP_040610009.1"/>
    </source>
</evidence>
<protein>
    <submittedName>
        <fullName evidence="2 3">Bcl-2-interacting killer</fullName>
    </submittedName>
</protein>
<dbReference type="PANTHER" id="PTHR15018:SF1">
    <property type="entry name" value="BCL-2-INTERACTING KILLER"/>
    <property type="match status" value="1"/>
</dbReference>
<name>A0A1U7Q9K0_MESAU</name>
<keyword evidence="1" id="KW-1185">Reference proteome</keyword>